<gene>
    <name evidence="3" type="ORF">FOL47_007688</name>
</gene>
<evidence type="ECO:0000256" key="1">
    <source>
        <dbReference type="SAM" id="MobiDB-lite"/>
    </source>
</evidence>
<dbReference type="EMBL" id="JAAPAO010000463">
    <property type="protein sequence ID" value="KAF4659191.1"/>
    <property type="molecule type" value="Genomic_DNA"/>
</dbReference>
<feature type="region of interest" description="Disordered" evidence="1">
    <location>
        <begin position="170"/>
        <end position="190"/>
    </location>
</feature>
<comment type="caution">
    <text evidence="3">The sequence shown here is derived from an EMBL/GenBank/DDBJ whole genome shotgun (WGS) entry which is preliminary data.</text>
</comment>
<keyword evidence="2" id="KW-0732">Signal</keyword>
<feature type="chain" id="PRO_5029469506" evidence="2">
    <location>
        <begin position="20"/>
        <end position="190"/>
    </location>
</feature>
<organism evidence="3 4">
    <name type="scientific">Perkinsus chesapeaki</name>
    <name type="common">Clam parasite</name>
    <name type="synonym">Perkinsus andrewsi</name>
    <dbReference type="NCBI Taxonomy" id="330153"/>
    <lineage>
        <taxon>Eukaryota</taxon>
        <taxon>Sar</taxon>
        <taxon>Alveolata</taxon>
        <taxon>Perkinsozoa</taxon>
        <taxon>Perkinsea</taxon>
        <taxon>Perkinsida</taxon>
        <taxon>Perkinsidae</taxon>
        <taxon>Perkinsus</taxon>
    </lineage>
</organism>
<feature type="region of interest" description="Disordered" evidence="1">
    <location>
        <begin position="104"/>
        <end position="148"/>
    </location>
</feature>
<dbReference type="Proteomes" id="UP000591131">
    <property type="component" value="Unassembled WGS sequence"/>
</dbReference>
<evidence type="ECO:0000313" key="3">
    <source>
        <dbReference type="EMBL" id="KAF4659191.1"/>
    </source>
</evidence>
<protein>
    <submittedName>
        <fullName evidence="3">Uncharacterized protein</fullName>
    </submittedName>
</protein>
<keyword evidence="4" id="KW-1185">Reference proteome</keyword>
<accession>A0A7J6LJY7</accession>
<proteinExistence type="predicted"/>
<dbReference type="AlphaFoldDB" id="A0A7J6LJY7"/>
<sequence length="190" mass="20911">MHLAYITLIIVSITAVAQARAEGRHHRHHAHHTRLRHKDDDNDLTVTDGSKPDPDAVLANLTAKTRRARDKLKKDVLIEKQVHSEFQKELKGLEPLEKRLDAQIENGGDDDEGSGGASFVQEGSKSSATSSEPGLTLESLMKTEDERSTNFKKGLDNWYAGFENELANFVKGDGDQLSPEGPETKVEGTA</sequence>
<feature type="region of interest" description="Disordered" evidence="1">
    <location>
        <begin position="22"/>
        <end position="52"/>
    </location>
</feature>
<feature type="compositionally biased region" description="Basic residues" evidence="1">
    <location>
        <begin position="23"/>
        <end position="36"/>
    </location>
</feature>
<reference evidence="3 4" key="1">
    <citation type="submission" date="2020-04" db="EMBL/GenBank/DDBJ databases">
        <title>Perkinsus chesapeaki whole genome sequence.</title>
        <authorList>
            <person name="Bogema D.R."/>
        </authorList>
    </citation>
    <scope>NUCLEOTIDE SEQUENCE [LARGE SCALE GENOMIC DNA]</scope>
    <source>
        <strain evidence="3">ATCC PRA-425</strain>
    </source>
</reference>
<evidence type="ECO:0000256" key="2">
    <source>
        <dbReference type="SAM" id="SignalP"/>
    </source>
</evidence>
<feature type="compositionally biased region" description="Polar residues" evidence="1">
    <location>
        <begin position="121"/>
        <end position="133"/>
    </location>
</feature>
<feature type="signal peptide" evidence="2">
    <location>
        <begin position="1"/>
        <end position="19"/>
    </location>
</feature>
<evidence type="ECO:0000313" key="4">
    <source>
        <dbReference type="Proteomes" id="UP000591131"/>
    </source>
</evidence>
<dbReference type="OrthoDB" id="10560913at2759"/>
<name>A0A7J6LJY7_PERCH</name>